<dbReference type="HOGENOM" id="CLU_2167423_0_0_10"/>
<name>F4KQN3_HALH1</name>
<reference key="2">
    <citation type="submission" date="2011-04" db="EMBL/GenBank/DDBJ databases">
        <title>Complete sequence of chromosome of Haliscomenobacter hydrossis DSM 1100.</title>
        <authorList>
            <consortium name="US DOE Joint Genome Institute (JGI-PGF)"/>
            <person name="Lucas S."/>
            <person name="Han J."/>
            <person name="Lapidus A."/>
            <person name="Bruce D."/>
            <person name="Goodwin L."/>
            <person name="Pitluck S."/>
            <person name="Peters L."/>
            <person name="Kyrpides N."/>
            <person name="Mavromatis K."/>
            <person name="Ivanova N."/>
            <person name="Ovchinnikova G."/>
            <person name="Pagani I."/>
            <person name="Daligault H."/>
            <person name="Detter J.C."/>
            <person name="Han C."/>
            <person name="Land M."/>
            <person name="Hauser L."/>
            <person name="Markowitz V."/>
            <person name="Cheng J.-F."/>
            <person name="Hugenholtz P."/>
            <person name="Woyke T."/>
            <person name="Wu D."/>
            <person name="Verbarg S."/>
            <person name="Frueling A."/>
            <person name="Brambilla E."/>
            <person name="Klenk H.-P."/>
            <person name="Eisen J.A."/>
        </authorList>
    </citation>
    <scope>NUCLEOTIDE SEQUENCE</scope>
    <source>
        <strain>DSM 1100</strain>
    </source>
</reference>
<dbReference type="Pfam" id="PF19964">
    <property type="entry name" value="EAD11"/>
    <property type="match status" value="1"/>
</dbReference>
<evidence type="ECO:0000313" key="2">
    <source>
        <dbReference type="EMBL" id="AEE51006.1"/>
    </source>
</evidence>
<organism evidence="2 3">
    <name type="scientific">Haliscomenobacter hydrossis (strain ATCC 27775 / DSM 1100 / LMG 10767 / O)</name>
    <dbReference type="NCBI Taxonomy" id="760192"/>
    <lineage>
        <taxon>Bacteria</taxon>
        <taxon>Pseudomonadati</taxon>
        <taxon>Bacteroidota</taxon>
        <taxon>Saprospiria</taxon>
        <taxon>Saprospirales</taxon>
        <taxon>Haliscomenobacteraceae</taxon>
        <taxon>Haliscomenobacter</taxon>
    </lineage>
</organism>
<reference evidence="2 3" key="1">
    <citation type="journal article" date="2011" name="Stand. Genomic Sci.">
        <title>Complete genome sequence of Haliscomenobacter hydrossis type strain (O).</title>
        <authorList>
            <consortium name="US DOE Joint Genome Institute (JGI-PGF)"/>
            <person name="Daligault H."/>
            <person name="Lapidus A."/>
            <person name="Zeytun A."/>
            <person name="Nolan M."/>
            <person name="Lucas S."/>
            <person name="Del Rio T.G."/>
            <person name="Tice H."/>
            <person name="Cheng J.F."/>
            <person name="Tapia R."/>
            <person name="Han C."/>
            <person name="Goodwin L."/>
            <person name="Pitluck S."/>
            <person name="Liolios K."/>
            <person name="Pagani I."/>
            <person name="Ivanova N."/>
            <person name="Huntemann M."/>
            <person name="Mavromatis K."/>
            <person name="Mikhailova N."/>
            <person name="Pati A."/>
            <person name="Chen A."/>
            <person name="Palaniappan K."/>
            <person name="Land M."/>
            <person name="Hauser L."/>
            <person name="Brambilla E.M."/>
            <person name="Rohde M."/>
            <person name="Verbarg S."/>
            <person name="Goker M."/>
            <person name="Bristow J."/>
            <person name="Eisen J.A."/>
            <person name="Markowitz V."/>
            <person name="Hugenholtz P."/>
            <person name="Kyrpides N.C."/>
            <person name="Klenk H.P."/>
            <person name="Woyke T."/>
        </authorList>
    </citation>
    <scope>NUCLEOTIDE SEQUENCE [LARGE SCALE GENOMIC DNA]</scope>
    <source>
        <strain evidence="3">ATCC 27775 / DSM 1100 / LMG 10767 / O</strain>
    </source>
</reference>
<protein>
    <recommendedName>
        <fullName evidence="1">Effector-associated domain-containing protein</fullName>
    </recommendedName>
</protein>
<evidence type="ECO:0000313" key="3">
    <source>
        <dbReference type="Proteomes" id="UP000008461"/>
    </source>
</evidence>
<dbReference type="EMBL" id="CP002691">
    <property type="protein sequence ID" value="AEE51006.1"/>
    <property type="molecule type" value="Genomic_DNA"/>
</dbReference>
<keyword evidence="3" id="KW-1185">Reference proteome</keyword>
<dbReference type="KEGG" id="hhy:Halhy_3145"/>
<dbReference type="InterPro" id="IPR045439">
    <property type="entry name" value="EAD11"/>
</dbReference>
<sequence length="110" mass="12925">MTINWKKILFVISDEKLDPYFHLERTEEYKLLEVKAALAKAELPEALHLLSTLPSAAIEPHVIALSARYHRLEEEQLRGILNYQDYQIGLNRLSFLHEMDARHIFESPPW</sequence>
<evidence type="ECO:0000259" key="1">
    <source>
        <dbReference type="Pfam" id="PF19964"/>
    </source>
</evidence>
<feature type="domain" description="Effector-associated" evidence="1">
    <location>
        <begin position="32"/>
        <end position="94"/>
    </location>
</feature>
<proteinExistence type="predicted"/>
<accession>F4KQN3</accession>
<gene>
    <name evidence="2" type="ordered locus">Halhy_3145</name>
</gene>
<dbReference type="RefSeq" id="WP_013765548.1">
    <property type="nucleotide sequence ID" value="NC_015510.1"/>
</dbReference>
<dbReference type="STRING" id="760192.Halhy_3145"/>
<dbReference type="AlphaFoldDB" id="F4KQN3"/>
<dbReference type="Proteomes" id="UP000008461">
    <property type="component" value="Chromosome"/>
</dbReference>